<dbReference type="EMBL" id="GETE01000454">
    <property type="protein sequence ID" value="JAT79102.1"/>
    <property type="molecule type" value="Transcribed_RNA"/>
</dbReference>
<organism evidence="1">
    <name type="scientific">Ornithodoros brasiliensis</name>
    <name type="common">Mouro tick</name>
    <dbReference type="NCBI Taxonomy" id="888526"/>
    <lineage>
        <taxon>Eukaryota</taxon>
        <taxon>Metazoa</taxon>
        <taxon>Ecdysozoa</taxon>
        <taxon>Arthropoda</taxon>
        <taxon>Chelicerata</taxon>
        <taxon>Arachnida</taxon>
        <taxon>Acari</taxon>
        <taxon>Parasitiformes</taxon>
        <taxon>Ixodida</taxon>
        <taxon>Ixodoidea</taxon>
        <taxon>Argasidae</taxon>
        <taxon>Ornithodorinae</taxon>
        <taxon>Ornithodoros</taxon>
    </lineage>
</organism>
<dbReference type="AlphaFoldDB" id="A0A1D2AIT2"/>
<feature type="non-terminal residue" evidence="1">
    <location>
        <position position="1"/>
    </location>
</feature>
<feature type="non-terminal residue" evidence="1">
    <location>
        <position position="102"/>
    </location>
</feature>
<protein>
    <submittedName>
        <fullName evidence="1">Rna binding protein fusilli like</fullName>
    </submittedName>
</protein>
<evidence type="ECO:0000313" key="1">
    <source>
        <dbReference type="EMBL" id="JAT79102.1"/>
    </source>
</evidence>
<reference evidence="1" key="1">
    <citation type="submission" date="2016-07" db="EMBL/GenBank/DDBJ databases">
        <title>Salivary Glands transcriptome analysis on engorged females of Ornithodoros brasiliensis (Acari:Argasidae).</title>
        <authorList>
            <person name="Simons S.M."/>
            <person name="Carvalho E."/>
            <person name="Junqueira-de-Azevedo I."/>
            <person name="Ho P.L."/>
            <person name="Giovanni D."/>
            <person name="Mendonca R."/>
            <person name="Onofrio V."/>
            <person name="Landulfo G."/>
            <person name="Ramirez D."/>
            <person name="Barros-Battesti D."/>
        </authorList>
    </citation>
    <scope>NUCLEOTIDE SEQUENCE</scope>
    <source>
        <strain evidence="1">Female</strain>
        <tissue evidence="1">Salivary gland</tissue>
    </source>
</reference>
<name>A0A1D2AIT2_ORNBR</name>
<proteinExistence type="predicted"/>
<sequence length="102" mass="11554">GGSRWSETLEGLGRTSRRWVGSRWTPWVTKWSPLWQGALGLVAARRGRLHRGEVEEWHHLQVREEVAVRESLLSTRGSCHRRSTGTLQCNGAFSLACNDDDV</sequence>
<accession>A0A1D2AIT2</accession>